<name>A0A811V716_CERCA</name>
<dbReference type="Proteomes" id="UP000606786">
    <property type="component" value="Unassembled WGS sequence"/>
</dbReference>
<keyword evidence="2" id="KW-1185">Reference proteome</keyword>
<reference evidence="1" key="1">
    <citation type="submission" date="2020-11" db="EMBL/GenBank/DDBJ databases">
        <authorList>
            <person name="Whitehead M."/>
        </authorList>
    </citation>
    <scope>NUCLEOTIDE SEQUENCE</scope>
    <source>
        <strain evidence="1">EGII</strain>
    </source>
</reference>
<protein>
    <submittedName>
        <fullName evidence="1">(Mediterranean fruit fly) hypothetical protein</fullName>
    </submittedName>
</protein>
<evidence type="ECO:0000313" key="2">
    <source>
        <dbReference type="Proteomes" id="UP000606786"/>
    </source>
</evidence>
<evidence type="ECO:0000313" key="1">
    <source>
        <dbReference type="EMBL" id="CAD7005363.1"/>
    </source>
</evidence>
<dbReference type="AlphaFoldDB" id="A0A811V716"/>
<dbReference type="EMBL" id="CAJHJT010000034">
    <property type="protein sequence ID" value="CAD7005363.1"/>
    <property type="molecule type" value="Genomic_DNA"/>
</dbReference>
<accession>A0A811V716</accession>
<sequence length="60" mass="6618">MSQFKHCNLRKLCWADQICILTPGAARWNADWLDNNVTDTGTGTGTECPAVAVRHITVCL</sequence>
<organism evidence="1 2">
    <name type="scientific">Ceratitis capitata</name>
    <name type="common">Mediterranean fruit fly</name>
    <name type="synonym">Tephritis capitata</name>
    <dbReference type="NCBI Taxonomy" id="7213"/>
    <lineage>
        <taxon>Eukaryota</taxon>
        <taxon>Metazoa</taxon>
        <taxon>Ecdysozoa</taxon>
        <taxon>Arthropoda</taxon>
        <taxon>Hexapoda</taxon>
        <taxon>Insecta</taxon>
        <taxon>Pterygota</taxon>
        <taxon>Neoptera</taxon>
        <taxon>Endopterygota</taxon>
        <taxon>Diptera</taxon>
        <taxon>Brachycera</taxon>
        <taxon>Muscomorpha</taxon>
        <taxon>Tephritoidea</taxon>
        <taxon>Tephritidae</taxon>
        <taxon>Ceratitis</taxon>
        <taxon>Ceratitis</taxon>
    </lineage>
</organism>
<gene>
    <name evidence="1" type="ORF">CCAP1982_LOCUS13723</name>
</gene>
<comment type="caution">
    <text evidence="1">The sequence shown here is derived from an EMBL/GenBank/DDBJ whole genome shotgun (WGS) entry which is preliminary data.</text>
</comment>
<proteinExistence type="predicted"/>